<proteinExistence type="predicted"/>
<evidence type="ECO:0000313" key="4">
    <source>
        <dbReference type="Proteomes" id="UP001606301"/>
    </source>
</evidence>
<feature type="transmembrane region" description="Helical" evidence="1">
    <location>
        <begin position="82"/>
        <end position="99"/>
    </location>
</feature>
<keyword evidence="1" id="KW-1133">Transmembrane helix</keyword>
<keyword evidence="4" id="KW-1185">Reference proteome</keyword>
<protein>
    <submittedName>
        <fullName evidence="3">Acyltransferase family protein</fullName>
        <ecNumber evidence="3">2.3.-.-</ecNumber>
    </submittedName>
</protein>
<organism evidence="3 4">
    <name type="scientific">Pelomonas margarita</name>
    <dbReference type="NCBI Taxonomy" id="3299031"/>
    <lineage>
        <taxon>Bacteria</taxon>
        <taxon>Pseudomonadati</taxon>
        <taxon>Pseudomonadota</taxon>
        <taxon>Betaproteobacteria</taxon>
        <taxon>Burkholderiales</taxon>
        <taxon>Sphaerotilaceae</taxon>
        <taxon>Roseateles</taxon>
    </lineage>
</organism>
<keyword evidence="3" id="KW-0808">Transferase</keyword>
<dbReference type="EMBL" id="JBIGHW010000023">
    <property type="protein sequence ID" value="MFG6443429.1"/>
    <property type="molecule type" value="Genomic_DNA"/>
</dbReference>
<dbReference type="RefSeq" id="WP_394402036.1">
    <property type="nucleotide sequence ID" value="NZ_JBIGHW010000023.1"/>
</dbReference>
<keyword evidence="3" id="KW-0012">Acyltransferase</keyword>
<evidence type="ECO:0000256" key="1">
    <source>
        <dbReference type="SAM" id="Phobius"/>
    </source>
</evidence>
<sequence length="143" mass="16352">MKMYLSSIDAVRAIAALIVAFDHGLLPRQLPIPFDQQLLYVLKVALSGPAAVLVFFVVSGFCIHYPNINRDLSAREFLLRRVVRLGVPFAVASGIAYFLEYRWFEMAFGGPAIWSLACEAIYYLLYIFLHRKLKSMRVWGGWF</sequence>
<dbReference type="EC" id="2.3.-.-" evidence="3"/>
<evidence type="ECO:0000313" key="3">
    <source>
        <dbReference type="EMBL" id="MFG6443429.1"/>
    </source>
</evidence>
<accession>A0ABW7FQ76</accession>
<feature type="transmembrane region" description="Helical" evidence="1">
    <location>
        <begin position="111"/>
        <end position="129"/>
    </location>
</feature>
<dbReference type="InterPro" id="IPR002656">
    <property type="entry name" value="Acyl_transf_3_dom"/>
</dbReference>
<reference evidence="3 4" key="1">
    <citation type="submission" date="2024-08" db="EMBL/GenBank/DDBJ databases">
        <authorList>
            <person name="Lu H."/>
        </authorList>
    </citation>
    <scope>NUCLEOTIDE SEQUENCE [LARGE SCALE GENOMIC DNA]</scope>
    <source>
        <strain evidence="3 4">LKC17W</strain>
    </source>
</reference>
<dbReference type="GO" id="GO:0016746">
    <property type="term" value="F:acyltransferase activity"/>
    <property type="evidence" value="ECO:0007669"/>
    <property type="project" value="UniProtKB-KW"/>
</dbReference>
<name>A0ABW7FQ76_9BURK</name>
<gene>
    <name evidence="3" type="ORF">ACG0Z3_22305</name>
</gene>
<dbReference type="Proteomes" id="UP001606301">
    <property type="component" value="Unassembled WGS sequence"/>
</dbReference>
<dbReference type="Pfam" id="PF01757">
    <property type="entry name" value="Acyl_transf_3"/>
    <property type="match status" value="1"/>
</dbReference>
<feature type="transmembrane region" description="Helical" evidence="1">
    <location>
        <begin position="37"/>
        <end position="61"/>
    </location>
</feature>
<feature type="domain" description="Acyltransferase 3" evidence="2">
    <location>
        <begin position="6"/>
        <end position="139"/>
    </location>
</feature>
<evidence type="ECO:0000259" key="2">
    <source>
        <dbReference type="Pfam" id="PF01757"/>
    </source>
</evidence>
<comment type="caution">
    <text evidence="3">The sequence shown here is derived from an EMBL/GenBank/DDBJ whole genome shotgun (WGS) entry which is preliminary data.</text>
</comment>
<keyword evidence="1" id="KW-0472">Membrane</keyword>
<keyword evidence="1" id="KW-0812">Transmembrane</keyword>